<reference evidence="2" key="1">
    <citation type="submission" date="2014-01" db="EMBL/GenBank/DDBJ databases">
        <title>The Genome Sequence of Anopheles farauti FAR1 (V2).</title>
        <authorList>
            <consortium name="The Broad Institute Genomics Platform"/>
            <person name="Neafsey D.E."/>
            <person name="Besansky N."/>
            <person name="Howell P."/>
            <person name="Walton C."/>
            <person name="Young S.K."/>
            <person name="Zeng Q."/>
            <person name="Gargeya S."/>
            <person name="Fitzgerald M."/>
            <person name="Haas B."/>
            <person name="Abouelleil A."/>
            <person name="Allen A.W."/>
            <person name="Alvarado L."/>
            <person name="Arachchi H.M."/>
            <person name="Berlin A.M."/>
            <person name="Chapman S.B."/>
            <person name="Gainer-Dewar J."/>
            <person name="Goldberg J."/>
            <person name="Griggs A."/>
            <person name="Gujja S."/>
            <person name="Hansen M."/>
            <person name="Howarth C."/>
            <person name="Imamovic A."/>
            <person name="Ireland A."/>
            <person name="Larimer J."/>
            <person name="McCowan C."/>
            <person name="Murphy C."/>
            <person name="Pearson M."/>
            <person name="Poon T.W."/>
            <person name="Priest M."/>
            <person name="Roberts A."/>
            <person name="Saif S."/>
            <person name="Shea T."/>
            <person name="Sisk P."/>
            <person name="Sykes S."/>
            <person name="Wortman J."/>
            <person name="Nusbaum C."/>
            <person name="Birren B."/>
        </authorList>
    </citation>
    <scope>NUCLEOTIDE SEQUENCE [LARGE SCALE GENOMIC DNA]</scope>
    <source>
        <strain evidence="2">FAR1</strain>
    </source>
</reference>
<dbReference type="Proteomes" id="UP000075886">
    <property type="component" value="Unassembled WGS sequence"/>
</dbReference>
<dbReference type="EnsemblMetazoa" id="AFAF019096-RA">
    <property type="protein sequence ID" value="AFAF019096-PA"/>
    <property type="gene ID" value="AFAF019096"/>
</dbReference>
<reference evidence="1" key="2">
    <citation type="submission" date="2020-05" db="UniProtKB">
        <authorList>
            <consortium name="EnsemblMetazoa"/>
        </authorList>
    </citation>
    <scope>IDENTIFICATION</scope>
    <source>
        <strain evidence="1">FAR1</strain>
    </source>
</reference>
<accession>A0A182QXX7</accession>
<keyword evidence="2" id="KW-1185">Reference proteome</keyword>
<dbReference type="EMBL" id="AXCN02000449">
    <property type="status" value="NOT_ANNOTATED_CDS"/>
    <property type="molecule type" value="Genomic_DNA"/>
</dbReference>
<sequence length="109" mass="11882">MASTGRLNAASATLSIGCTGSSICQAQSVSVHHCKPTDRTNHSLNGHAIYVRRSVVENVRNVRHIEKTRHSVKKHRHRHGFSWDGIVDVLPGVIIIIIIGPPYGKSRAG</sequence>
<organism evidence="1 2">
    <name type="scientific">Anopheles farauti</name>
    <dbReference type="NCBI Taxonomy" id="69004"/>
    <lineage>
        <taxon>Eukaryota</taxon>
        <taxon>Metazoa</taxon>
        <taxon>Ecdysozoa</taxon>
        <taxon>Arthropoda</taxon>
        <taxon>Hexapoda</taxon>
        <taxon>Insecta</taxon>
        <taxon>Pterygota</taxon>
        <taxon>Neoptera</taxon>
        <taxon>Endopterygota</taxon>
        <taxon>Diptera</taxon>
        <taxon>Nematocera</taxon>
        <taxon>Culicoidea</taxon>
        <taxon>Culicidae</taxon>
        <taxon>Anophelinae</taxon>
        <taxon>Anopheles</taxon>
    </lineage>
</organism>
<name>A0A182QXX7_9DIPT</name>
<proteinExistence type="predicted"/>
<dbReference type="VEuPathDB" id="VectorBase:AFAF019096"/>
<protein>
    <submittedName>
        <fullName evidence="1">Uncharacterized protein</fullName>
    </submittedName>
</protein>
<dbReference type="PROSITE" id="PS51257">
    <property type="entry name" value="PROKAR_LIPOPROTEIN"/>
    <property type="match status" value="1"/>
</dbReference>
<dbReference type="AlphaFoldDB" id="A0A182QXX7"/>
<evidence type="ECO:0000313" key="1">
    <source>
        <dbReference type="EnsemblMetazoa" id="AFAF019096-PA"/>
    </source>
</evidence>
<evidence type="ECO:0000313" key="2">
    <source>
        <dbReference type="Proteomes" id="UP000075886"/>
    </source>
</evidence>